<proteinExistence type="inferred from homology"/>
<evidence type="ECO:0000256" key="1">
    <source>
        <dbReference type="HAMAP-Rule" id="MF_00226"/>
    </source>
</evidence>
<dbReference type="InterPro" id="IPR036653">
    <property type="entry name" value="CinA-like_C"/>
</dbReference>
<sequence>MKAEIICVGTELLLGDILNTNAQFLAKELAALGITVHHQWVVGDNEGRLAQLIDQAMERSDLLVFSGGLGPTADDLTKETVARCFDDTLHLEPSILENIRAYFAATGRHMPPNNEKQAMVPTKGGWFENHNGTAPAVWFRKGTKRAVLLPGPSSELKPLWTEQVGPFLADGRQVLHSLTLRITGIGESHVEEKVGHLFENENPTAAIYAKTGEVQIRITARAASHAEGEKACRACAEHFRAILGDVIYGEDANDLEHTLVQTLAEKGLTVATAESCTGGLVSQRITRVPGSSEVFGFGFCTYANEAKHRLLGVSEKTLATVGAVSWQTAAQMAMGAARVSGADIAVSLTGIAGPGGGTAEKPVGLVYVGAVRGEDVYVAKLLLGNRDRQSIRTGAANRALDFARRLALGLSMPGADKLTAEELAQQKQAMKE</sequence>
<reference evidence="3 4" key="1">
    <citation type="submission" date="2019-03" db="EMBL/GenBank/DDBJ databases">
        <title>Genomic Encyclopedia of Type Strains, Phase IV (KMG-IV): sequencing the most valuable type-strain genomes for metagenomic binning, comparative biology and taxonomic classification.</title>
        <authorList>
            <person name="Goeker M."/>
        </authorList>
    </citation>
    <scope>NUCLEOTIDE SEQUENCE [LARGE SCALE GENOMIC DNA]</scope>
    <source>
        <strain evidence="3 4">DSM 100451</strain>
    </source>
</reference>
<dbReference type="STRING" id="1650663.GCA_001486665_01393"/>
<dbReference type="PANTHER" id="PTHR13939">
    <property type="entry name" value="NICOTINAMIDE-NUCLEOTIDE AMIDOHYDROLASE PNCC"/>
    <property type="match status" value="1"/>
</dbReference>
<protein>
    <recommendedName>
        <fullName evidence="1">Putative competence-damage inducible protein</fullName>
    </recommendedName>
</protein>
<dbReference type="OrthoDB" id="9801454at2"/>
<dbReference type="CDD" id="cd00885">
    <property type="entry name" value="cinA"/>
    <property type="match status" value="1"/>
</dbReference>
<dbReference type="InterPro" id="IPR036425">
    <property type="entry name" value="MoaB/Mog-like_dom_sf"/>
</dbReference>
<dbReference type="AlphaFoldDB" id="A0A4R1QKJ9"/>
<dbReference type="RefSeq" id="WP_058963841.1">
    <property type="nucleotide sequence ID" value="NZ_CABKVM010000015.1"/>
</dbReference>
<dbReference type="Pfam" id="PF00994">
    <property type="entry name" value="MoCF_biosynth"/>
    <property type="match status" value="1"/>
</dbReference>
<dbReference type="InterPro" id="IPR041424">
    <property type="entry name" value="CinA_KH"/>
</dbReference>
<comment type="caution">
    <text evidence="3">The sequence shown here is derived from an EMBL/GenBank/DDBJ whole genome shotgun (WGS) entry which is preliminary data.</text>
</comment>
<dbReference type="NCBIfam" id="TIGR00200">
    <property type="entry name" value="cinA_nterm"/>
    <property type="match status" value="1"/>
</dbReference>
<dbReference type="SUPFAM" id="SSF142433">
    <property type="entry name" value="CinA-like"/>
    <property type="match status" value="1"/>
</dbReference>
<dbReference type="InterPro" id="IPR050101">
    <property type="entry name" value="CinA"/>
</dbReference>
<dbReference type="InterPro" id="IPR008136">
    <property type="entry name" value="CinA_C"/>
</dbReference>
<dbReference type="HAMAP" id="MF_00226_B">
    <property type="entry name" value="CinA_B"/>
    <property type="match status" value="1"/>
</dbReference>
<feature type="domain" description="MoaB/Mog" evidence="2">
    <location>
        <begin position="4"/>
        <end position="171"/>
    </location>
</feature>
<dbReference type="EMBL" id="SLUM01000035">
    <property type="protein sequence ID" value="TCL53413.1"/>
    <property type="molecule type" value="Genomic_DNA"/>
</dbReference>
<dbReference type="InterPro" id="IPR008135">
    <property type="entry name" value="Competence-induced_CinA"/>
</dbReference>
<evidence type="ECO:0000313" key="4">
    <source>
        <dbReference type="Proteomes" id="UP000295184"/>
    </source>
</evidence>
<name>A0A4R1QKJ9_9FIRM</name>
<dbReference type="PIRSF" id="PIRSF006728">
    <property type="entry name" value="CinA"/>
    <property type="match status" value="1"/>
</dbReference>
<dbReference type="InterPro" id="IPR001453">
    <property type="entry name" value="MoaB/Mog_dom"/>
</dbReference>
<comment type="similarity">
    <text evidence="1">Belongs to the CinA family.</text>
</comment>
<dbReference type="Gene3D" id="3.30.70.2860">
    <property type="match status" value="1"/>
</dbReference>
<evidence type="ECO:0000259" key="2">
    <source>
        <dbReference type="SMART" id="SM00852"/>
    </source>
</evidence>
<dbReference type="NCBIfam" id="NF001813">
    <property type="entry name" value="PRK00549.1"/>
    <property type="match status" value="1"/>
</dbReference>
<accession>A0A4R1QKJ9</accession>
<dbReference type="Proteomes" id="UP000295184">
    <property type="component" value="Unassembled WGS sequence"/>
</dbReference>
<dbReference type="Pfam" id="PF02464">
    <property type="entry name" value="CinA"/>
    <property type="match status" value="1"/>
</dbReference>
<gene>
    <name evidence="1" type="primary">cinA</name>
    <name evidence="3" type="ORF">EDD77_13519</name>
</gene>
<dbReference type="SMART" id="SM00852">
    <property type="entry name" value="MoCF_biosynth"/>
    <property type="match status" value="1"/>
</dbReference>
<dbReference type="Gene3D" id="3.90.950.20">
    <property type="entry name" value="CinA-like"/>
    <property type="match status" value="1"/>
</dbReference>
<dbReference type="Gene3D" id="3.40.980.10">
    <property type="entry name" value="MoaB/Mog-like domain"/>
    <property type="match status" value="1"/>
</dbReference>
<dbReference type="Pfam" id="PF18146">
    <property type="entry name" value="CinA_KH"/>
    <property type="match status" value="1"/>
</dbReference>
<organism evidence="3 4">
    <name type="scientific">Allofournierella massiliensis</name>
    <dbReference type="NCBI Taxonomy" id="1650663"/>
    <lineage>
        <taxon>Bacteria</taxon>
        <taxon>Bacillati</taxon>
        <taxon>Bacillota</taxon>
        <taxon>Clostridia</taxon>
        <taxon>Eubacteriales</taxon>
        <taxon>Oscillospiraceae</taxon>
        <taxon>Allofournierella</taxon>
    </lineage>
</organism>
<dbReference type="NCBIfam" id="TIGR00199">
    <property type="entry name" value="PncC_domain"/>
    <property type="match status" value="1"/>
</dbReference>
<dbReference type="PANTHER" id="PTHR13939:SF0">
    <property type="entry name" value="NMN AMIDOHYDROLASE-LIKE PROTEIN YFAY"/>
    <property type="match status" value="1"/>
</dbReference>
<dbReference type="SUPFAM" id="SSF53218">
    <property type="entry name" value="Molybdenum cofactor biosynthesis proteins"/>
    <property type="match status" value="1"/>
</dbReference>
<evidence type="ECO:0000313" key="3">
    <source>
        <dbReference type="EMBL" id="TCL53413.1"/>
    </source>
</evidence>